<dbReference type="AlphaFoldDB" id="A0A3N2DA35"/>
<keyword evidence="2" id="KW-0472">Membrane</keyword>
<feature type="compositionally biased region" description="Basic and acidic residues" evidence="1">
    <location>
        <begin position="377"/>
        <end position="390"/>
    </location>
</feature>
<protein>
    <recommendedName>
        <fullName evidence="6">Glycoprotein</fullName>
    </recommendedName>
</protein>
<proteinExistence type="predicted"/>
<feature type="region of interest" description="Disordered" evidence="1">
    <location>
        <begin position="30"/>
        <end position="62"/>
    </location>
</feature>
<keyword evidence="5" id="KW-1185">Reference proteome</keyword>
<keyword evidence="3" id="KW-0732">Signal</keyword>
<keyword evidence="2" id="KW-1133">Transmembrane helix</keyword>
<feature type="transmembrane region" description="Helical" evidence="2">
    <location>
        <begin position="694"/>
        <end position="713"/>
    </location>
</feature>
<dbReference type="EMBL" id="RKHQ01000001">
    <property type="protein sequence ID" value="ROR96656.1"/>
    <property type="molecule type" value="Genomic_DNA"/>
</dbReference>
<feature type="signal peptide" evidence="3">
    <location>
        <begin position="1"/>
        <end position="26"/>
    </location>
</feature>
<dbReference type="RefSeq" id="WP_170169369.1">
    <property type="nucleotide sequence ID" value="NZ_RKHQ01000001.1"/>
</dbReference>
<evidence type="ECO:0000256" key="2">
    <source>
        <dbReference type="SAM" id="Phobius"/>
    </source>
</evidence>
<comment type="caution">
    <text evidence="4">The sequence shown here is derived from an EMBL/GenBank/DDBJ whole genome shotgun (WGS) entry which is preliminary data.</text>
</comment>
<dbReference type="InterPro" id="IPR046112">
    <property type="entry name" value="DUF6049"/>
</dbReference>
<evidence type="ECO:0000256" key="1">
    <source>
        <dbReference type="SAM" id="MobiDB-lite"/>
    </source>
</evidence>
<evidence type="ECO:0000313" key="5">
    <source>
        <dbReference type="Proteomes" id="UP000275356"/>
    </source>
</evidence>
<gene>
    <name evidence="4" type="ORF">EDD28_1243</name>
</gene>
<feature type="region of interest" description="Disordered" evidence="1">
    <location>
        <begin position="377"/>
        <end position="396"/>
    </location>
</feature>
<keyword evidence="2" id="KW-0812">Transmembrane</keyword>
<feature type="region of interest" description="Disordered" evidence="1">
    <location>
        <begin position="721"/>
        <end position="746"/>
    </location>
</feature>
<sequence length="746" mass="74940">MNGRRAGLVVAIAGLLIGLTTTQVAAAGSASPSTTATTGSPSASPTPSSSASASSPATPSTAPELEVVIADQSPAIVLPTDTLRLTLHVTNRTGAEIVDPRVTIGVQQEVPRTRAALLRWFDADAPPRARTEWRSNVTATLAPGATTTLVLEIPMSDLDFPVRFDNWGARGLEVAVSSGGVSGLARTTGVFYPDDFTATPLELAAVVPATPDATELAGVLDDAVGVVAERAPTPEELAPASAVERATELLGTGADVALDPLLARVLPPADATAAGTVLALPWADADLAVLPLAGDAGRSLLEQALGRTTADFAAAPLAATTVLAWPAGPNVTPEALAAIDATGSGIGSAGVLLEGAPREMDGLLEPATSARVDVLVPDRSDDEPRGRAPDTADGTVVPAIVGDDTLGDLLLGDLAGAGVSGALVDGVAPRVLARQLTLGYTAVVAREQSEPVDLLAVVSRAEATRLDHDALTALTQHLAALGSAPWVTLTDVPALLAQPATATVDAASLVTSGVLSDDDPVSHRREDVLAAADALAAEAASLASAFPDGTGLEGLGPVLTLTGSTAWRLAGQDGSAVTEAVAGELASVANAVTVTVPSGVNLAANDGAIPVTVTNALAVPVTARIEVRPEQLLLRVDPIEDVQLEPGMSQSVRIPVEAIANGSTRVDVTVSSPGGAVLGSAAAFDVQVRAEWEGAFVGTAAAALGILLVVGLVRAVRRGRRNADGVAPDAPDPADPELAPELEGTP</sequence>
<dbReference type="Pfam" id="PF19516">
    <property type="entry name" value="DUF6049"/>
    <property type="match status" value="2"/>
</dbReference>
<evidence type="ECO:0000256" key="3">
    <source>
        <dbReference type="SAM" id="SignalP"/>
    </source>
</evidence>
<accession>A0A3N2DA35</accession>
<feature type="chain" id="PRO_5018145054" description="Glycoprotein" evidence="3">
    <location>
        <begin position="27"/>
        <end position="746"/>
    </location>
</feature>
<dbReference type="Proteomes" id="UP000275356">
    <property type="component" value="Unassembled WGS sequence"/>
</dbReference>
<evidence type="ECO:0000313" key="4">
    <source>
        <dbReference type="EMBL" id="ROR96656.1"/>
    </source>
</evidence>
<evidence type="ECO:0008006" key="6">
    <source>
        <dbReference type="Google" id="ProtNLM"/>
    </source>
</evidence>
<reference evidence="4 5" key="1">
    <citation type="submission" date="2018-11" db="EMBL/GenBank/DDBJ databases">
        <title>Sequencing the genomes of 1000 actinobacteria strains.</title>
        <authorList>
            <person name="Klenk H.-P."/>
        </authorList>
    </citation>
    <scope>NUCLEOTIDE SEQUENCE [LARGE SCALE GENOMIC DNA]</scope>
    <source>
        <strain evidence="4 5">DSM 13521</strain>
    </source>
</reference>
<organism evidence="4 5">
    <name type="scientific">Salana multivorans</name>
    <dbReference type="NCBI Taxonomy" id="120377"/>
    <lineage>
        <taxon>Bacteria</taxon>
        <taxon>Bacillati</taxon>
        <taxon>Actinomycetota</taxon>
        <taxon>Actinomycetes</taxon>
        <taxon>Micrococcales</taxon>
        <taxon>Beutenbergiaceae</taxon>
        <taxon>Salana</taxon>
    </lineage>
</organism>
<name>A0A3N2DA35_9MICO</name>